<dbReference type="CDD" id="cd10719">
    <property type="entry name" value="DnaJ_zf"/>
    <property type="match status" value="1"/>
</dbReference>
<dbReference type="InterPro" id="IPR036869">
    <property type="entry name" value="J_dom_sf"/>
</dbReference>
<dbReference type="Pfam" id="PF00684">
    <property type="entry name" value="DnaJ_CXXCXGXG"/>
    <property type="match status" value="1"/>
</dbReference>
<feature type="domain" description="J" evidence="11">
    <location>
        <begin position="5"/>
        <end position="69"/>
    </location>
</feature>
<evidence type="ECO:0000313" key="14">
    <source>
        <dbReference type="Proteomes" id="UP000063919"/>
    </source>
</evidence>
<dbReference type="AlphaFoldDB" id="A0A0M3SJ71"/>
<dbReference type="GO" id="GO:0009408">
    <property type="term" value="P:response to heat"/>
    <property type="evidence" value="ECO:0007669"/>
    <property type="project" value="InterPro"/>
</dbReference>
<reference evidence="13 14" key="1">
    <citation type="journal article" date="2015" name="Genome Announc.">
        <title>Complete Genome Sequence of Spiroplasma cantharicola CC-1T (DSM 21588), a Bacterium Isolated from Soldier Beetle (Cantharis carolinus).</title>
        <authorList>
            <person name="Lo W.S."/>
            <person name="Liu P.Y."/>
            <person name="Kuo C.H."/>
        </authorList>
    </citation>
    <scope>NUCLEOTIDE SEQUENCE [LARGE SCALE GENOMIC DNA]</scope>
    <source>
        <strain evidence="13 14">CC-1</strain>
    </source>
</reference>
<dbReference type="Gene3D" id="2.60.260.20">
    <property type="entry name" value="Urease metallochaperone UreE, N-terminal domain"/>
    <property type="match status" value="2"/>
</dbReference>
<comment type="subcellular location">
    <subcellularLocation>
        <location evidence="9">Cytoplasm</location>
    </subcellularLocation>
</comment>
<dbReference type="Pfam" id="PF00226">
    <property type="entry name" value="DnaJ"/>
    <property type="match status" value="1"/>
</dbReference>
<dbReference type="GO" id="GO:0042026">
    <property type="term" value="P:protein refolding"/>
    <property type="evidence" value="ECO:0007669"/>
    <property type="project" value="TreeGrafter"/>
</dbReference>
<dbReference type="RefSeq" id="WP_053945989.1">
    <property type="nucleotide sequence ID" value="NZ_CP012622.1"/>
</dbReference>
<feature type="binding site" evidence="9">
    <location>
        <position position="199"/>
    </location>
    <ligand>
        <name>Zn(2+)</name>
        <dbReference type="ChEBI" id="CHEBI:29105"/>
        <label>2</label>
    </ligand>
</feature>
<dbReference type="GO" id="GO:0008270">
    <property type="term" value="F:zinc ion binding"/>
    <property type="evidence" value="ECO:0007669"/>
    <property type="project" value="UniProtKB-UniRule"/>
</dbReference>
<comment type="domain">
    <text evidence="9">The J domain is necessary and sufficient to stimulate DnaK ATPase activity. Zinc center 1 plays an important role in the autonomous, DnaK-independent chaperone activity of DnaJ. Zinc center 2 is essential for interaction with DnaK and for DnaJ activity.</text>
</comment>
<proteinExistence type="inferred from homology"/>
<dbReference type="CDD" id="cd06257">
    <property type="entry name" value="DnaJ"/>
    <property type="match status" value="1"/>
</dbReference>
<dbReference type="PROSITE" id="PS51188">
    <property type="entry name" value="ZF_CR"/>
    <property type="match status" value="1"/>
</dbReference>
<evidence type="ECO:0000256" key="7">
    <source>
        <dbReference type="ARBA" id="ARBA00061004"/>
    </source>
</evidence>
<feature type="binding site" evidence="9">
    <location>
        <position position="173"/>
    </location>
    <ligand>
        <name>Zn(2+)</name>
        <dbReference type="ChEBI" id="CHEBI:29105"/>
        <label>2</label>
    </ligand>
</feature>
<feature type="zinc finger region" description="CR-type" evidence="10">
    <location>
        <begin position="143"/>
        <end position="225"/>
    </location>
</feature>
<name>A0A0M3SJ71_9MOLU</name>
<dbReference type="InterPro" id="IPR012724">
    <property type="entry name" value="DnaJ"/>
</dbReference>
<keyword evidence="9" id="KW-0346">Stress response</keyword>
<organism evidence="13 14">
    <name type="scientific">Spiroplasma cantharicola</name>
    <dbReference type="NCBI Taxonomy" id="362837"/>
    <lineage>
        <taxon>Bacteria</taxon>
        <taxon>Bacillati</taxon>
        <taxon>Mycoplasmatota</taxon>
        <taxon>Mollicutes</taxon>
        <taxon>Entomoplasmatales</taxon>
        <taxon>Spiroplasmataceae</taxon>
        <taxon>Spiroplasma</taxon>
    </lineage>
</organism>
<accession>A0A0M3SJ71</accession>
<dbReference type="STRING" id="362837.SCANT_v1c03140"/>
<feature type="binding site" evidence="9">
    <location>
        <position position="159"/>
    </location>
    <ligand>
        <name>Zn(2+)</name>
        <dbReference type="ChEBI" id="CHEBI:29105"/>
        <label>1</label>
    </ligand>
</feature>
<evidence type="ECO:0000259" key="11">
    <source>
        <dbReference type="PROSITE" id="PS50076"/>
    </source>
</evidence>
<evidence type="ECO:0000256" key="2">
    <source>
        <dbReference type="ARBA" id="ARBA00022737"/>
    </source>
</evidence>
<dbReference type="EMBL" id="CP012622">
    <property type="protein sequence ID" value="ALD66224.1"/>
    <property type="molecule type" value="Genomic_DNA"/>
</dbReference>
<dbReference type="KEGG" id="scj:SCANT_v1c03140"/>
<evidence type="ECO:0000313" key="13">
    <source>
        <dbReference type="EMBL" id="ALD66224.1"/>
    </source>
</evidence>
<dbReference type="SUPFAM" id="SSF49493">
    <property type="entry name" value="HSP40/DnaJ peptide-binding domain"/>
    <property type="match status" value="2"/>
</dbReference>
<dbReference type="PANTHER" id="PTHR43096">
    <property type="entry name" value="DNAJ HOMOLOG 1, MITOCHONDRIAL-RELATED"/>
    <property type="match status" value="1"/>
</dbReference>
<keyword evidence="9" id="KW-0235">DNA replication</keyword>
<comment type="cofactor">
    <cofactor evidence="9">
        <name>Zn(2+)</name>
        <dbReference type="ChEBI" id="CHEBI:29105"/>
    </cofactor>
    <text evidence="9">Binds 2 Zn(2+) ions per monomer.</text>
</comment>
<dbReference type="Pfam" id="PF01556">
    <property type="entry name" value="DnaJ_C"/>
    <property type="match status" value="1"/>
</dbReference>
<dbReference type="GO" id="GO:0005737">
    <property type="term" value="C:cytoplasm"/>
    <property type="evidence" value="ECO:0007669"/>
    <property type="project" value="UniProtKB-SubCell"/>
</dbReference>
<dbReference type="SMART" id="SM00271">
    <property type="entry name" value="DnaJ"/>
    <property type="match status" value="1"/>
</dbReference>
<dbReference type="CDD" id="cd10747">
    <property type="entry name" value="DnaJ_C"/>
    <property type="match status" value="1"/>
</dbReference>
<dbReference type="PATRIC" id="fig|362837.3.peg.316"/>
<sequence>MAKRDYYEILGIAKSSSEDDIKKAYRKLAKKYHPDICKEPDAEEKFKEATEAAEVLLDANKRQAYDQFGHEGLSGMGSGFGGGFGQGFGDFFSNMGGAGDFFSDIFSNFFGGRGGSSSRGRSSSRGKDVVISVSLTLKELLFGVDKEVKLDLISKCDDCDGVGAKSKSDIVDCEVCNGHGVVTVLQDMGIAKFQTQQACPKCKGNGKENKNPCKTCRGNATVLKKETVSMPIPRGLVPDQQIVLRNAGNYSPSGGERGHLYADIHLSGSKNLRIVNDFDIKFRFDISYLDAILANEIPIRTLDGNINIKIPKGIKNGEIITVKNYGLYKGVKSSHRGNLLLEVNLVIPKDIEKIEREKLQSILDSTDFKVKNNLEE</sequence>
<comment type="function">
    <text evidence="6 9">Participates actively in the response to hyperosmotic and heat shock by preventing the aggregation of stress-denatured proteins and by disaggregating proteins, also in an autonomous, DnaK-independent fashion. Unfolded proteins bind initially to DnaJ; upon interaction with the DnaJ-bound protein, DnaK hydrolyzes its bound ATP, resulting in the formation of a stable complex. GrpE releases ADP from DnaK; ATP binding to DnaK triggers the release of the substrate protein, thus completing the reaction cycle. Several rounds of ATP-dependent interactions between DnaJ, DnaK and GrpE are required for fully efficient folding. Also involved, together with DnaK and GrpE, in the DNA replication of plasmids through activation of initiation proteins.</text>
</comment>
<evidence type="ECO:0000256" key="3">
    <source>
        <dbReference type="ARBA" id="ARBA00022771"/>
    </source>
</evidence>
<feature type="binding site" evidence="9">
    <location>
        <position position="156"/>
    </location>
    <ligand>
        <name>Zn(2+)</name>
        <dbReference type="ChEBI" id="CHEBI:29105"/>
        <label>1</label>
    </ligand>
</feature>
<dbReference type="SUPFAM" id="SSF46565">
    <property type="entry name" value="Chaperone J-domain"/>
    <property type="match status" value="1"/>
</dbReference>
<evidence type="ECO:0000256" key="8">
    <source>
        <dbReference type="ARBA" id="ARBA00067609"/>
    </source>
</evidence>
<evidence type="ECO:0000256" key="6">
    <source>
        <dbReference type="ARBA" id="ARBA00053423"/>
    </source>
</evidence>
<dbReference type="InterPro" id="IPR001623">
    <property type="entry name" value="DnaJ_domain"/>
</dbReference>
<dbReference type="FunFam" id="1.10.287.110:FF:000034">
    <property type="entry name" value="Chaperone protein DnaJ"/>
    <property type="match status" value="1"/>
</dbReference>
<evidence type="ECO:0000259" key="12">
    <source>
        <dbReference type="PROSITE" id="PS51188"/>
    </source>
</evidence>
<feature type="binding site" evidence="9">
    <location>
        <position position="213"/>
    </location>
    <ligand>
        <name>Zn(2+)</name>
        <dbReference type="ChEBI" id="CHEBI:29105"/>
        <label>1</label>
    </ligand>
</feature>
<comment type="caution">
    <text evidence="9">Lacks conserved residue(s) required for the propagation of feature annotation.</text>
</comment>
<keyword evidence="9" id="KW-0963">Cytoplasm</keyword>
<evidence type="ECO:0000256" key="1">
    <source>
        <dbReference type="ARBA" id="ARBA00022723"/>
    </source>
</evidence>
<dbReference type="Gene3D" id="1.10.287.110">
    <property type="entry name" value="DnaJ domain"/>
    <property type="match status" value="1"/>
</dbReference>
<dbReference type="InterPro" id="IPR001305">
    <property type="entry name" value="HSP_DnaJ_Cys-rich_dom"/>
</dbReference>
<dbReference type="Gene3D" id="2.10.230.10">
    <property type="entry name" value="Heat shock protein DnaJ, cysteine-rich domain"/>
    <property type="match status" value="1"/>
</dbReference>
<feature type="binding site" evidence="9">
    <location>
        <position position="216"/>
    </location>
    <ligand>
        <name>Zn(2+)</name>
        <dbReference type="ChEBI" id="CHEBI:29105"/>
        <label>1</label>
    </ligand>
</feature>
<dbReference type="HAMAP" id="MF_01152">
    <property type="entry name" value="DnaJ"/>
    <property type="match status" value="1"/>
</dbReference>
<gene>
    <name evidence="9 13" type="primary">dnaJ</name>
    <name evidence="13" type="ORF">SCANT_v1c03140</name>
</gene>
<dbReference type="OrthoDB" id="9779889at2"/>
<dbReference type="InterPro" id="IPR002939">
    <property type="entry name" value="DnaJ_C"/>
</dbReference>
<dbReference type="InterPro" id="IPR036410">
    <property type="entry name" value="HSP_DnaJ_Cys-rich_dom_sf"/>
</dbReference>
<keyword evidence="2 9" id="KW-0677">Repeat</keyword>
<comment type="subunit">
    <text evidence="9">Homodimer.</text>
</comment>
<keyword evidence="5 9" id="KW-0143">Chaperone</keyword>
<dbReference type="GO" id="GO:0031072">
    <property type="term" value="F:heat shock protein binding"/>
    <property type="evidence" value="ECO:0007669"/>
    <property type="project" value="InterPro"/>
</dbReference>
<evidence type="ECO:0000256" key="5">
    <source>
        <dbReference type="ARBA" id="ARBA00023186"/>
    </source>
</evidence>
<protein>
    <recommendedName>
        <fullName evidence="8 9">Chaperone protein DnaJ</fullName>
    </recommendedName>
</protein>
<evidence type="ECO:0000256" key="9">
    <source>
        <dbReference type="HAMAP-Rule" id="MF_01152"/>
    </source>
</evidence>
<dbReference type="SUPFAM" id="SSF57938">
    <property type="entry name" value="DnaJ/Hsp40 cysteine-rich domain"/>
    <property type="match status" value="1"/>
</dbReference>
<dbReference type="PROSITE" id="PS50076">
    <property type="entry name" value="DNAJ_2"/>
    <property type="match status" value="1"/>
</dbReference>
<evidence type="ECO:0000256" key="10">
    <source>
        <dbReference type="PROSITE-ProRule" id="PRU00546"/>
    </source>
</evidence>
<keyword evidence="3 9" id="KW-0863">Zinc-finger</keyword>
<dbReference type="GO" id="GO:0006260">
    <property type="term" value="P:DNA replication"/>
    <property type="evidence" value="ECO:0007669"/>
    <property type="project" value="UniProtKB-KW"/>
</dbReference>
<dbReference type="PRINTS" id="PR00625">
    <property type="entry name" value="JDOMAIN"/>
</dbReference>
<dbReference type="GO" id="GO:0051082">
    <property type="term" value="F:unfolded protein binding"/>
    <property type="evidence" value="ECO:0007669"/>
    <property type="project" value="UniProtKB-UniRule"/>
</dbReference>
<dbReference type="FunFam" id="2.10.230.10:FF:000002">
    <property type="entry name" value="Molecular chaperone DnaJ"/>
    <property type="match status" value="1"/>
</dbReference>
<evidence type="ECO:0000256" key="4">
    <source>
        <dbReference type="ARBA" id="ARBA00022833"/>
    </source>
</evidence>
<dbReference type="GO" id="GO:0005524">
    <property type="term" value="F:ATP binding"/>
    <property type="evidence" value="ECO:0007669"/>
    <property type="project" value="InterPro"/>
</dbReference>
<feature type="binding site" evidence="9">
    <location>
        <position position="176"/>
    </location>
    <ligand>
        <name>Zn(2+)</name>
        <dbReference type="ChEBI" id="CHEBI:29105"/>
        <label>2</label>
    </ligand>
</feature>
<comment type="similarity">
    <text evidence="7 9">Belongs to the DnaJ family.</text>
</comment>
<feature type="binding site" evidence="9">
    <location>
        <position position="202"/>
    </location>
    <ligand>
        <name>Zn(2+)</name>
        <dbReference type="ChEBI" id="CHEBI:29105"/>
        <label>2</label>
    </ligand>
</feature>
<keyword evidence="4 9" id="KW-0862">Zinc</keyword>
<feature type="domain" description="CR-type" evidence="12">
    <location>
        <begin position="143"/>
        <end position="225"/>
    </location>
</feature>
<dbReference type="Proteomes" id="UP000063919">
    <property type="component" value="Chromosome"/>
</dbReference>
<dbReference type="InterPro" id="IPR008971">
    <property type="entry name" value="HSP40/DnaJ_pept-bd"/>
</dbReference>
<keyword evidence="1 9" id="KW-0479">Metal-binding</keyword>
<keyword evidence="14" id="KW-1185">Reference proteome</keyword>
<dbReference type="PANTHER" id="PTHR43096:SF52">
    <property type="entry name" value="DNAJ HOMOLOG 1, MITOCHONDRIAL-RELATED"/>
    <property type="match status" value="1"/>
</dbReference>